<keyword evidence="5" id="KW-0119">Carbohydrate metabolism</keyword>
<evidence type="ECO:0000259" key="7">
    <source>
        <dbReference type="Pfam" id="PF19292"/>
    </source>
</evidence>
<accession>A0ABS9D4S7</accession>
<comment type="pathway">
    <text evidence="1">Glycan biosynthesis; glycogen metabolism.</text>
</comment>
<feature type="domain" description="GH15-like" evidence="6">
    <location>
        <begin position="9"/>
        <end position="814"/>
    </location>
</feature>
<reference evidence="8 9" key="1">
    <citation type="submission" date="2022-01" db="EMBL/GenBank/DDBJ databases">
        <title>Paraglaciecola sp. G1-23.</title>
        <authorList>
            <person name="Jin M.S."/>
            <person name="Han D.M."/>
            <person name="Kim H.M."/>
            <person name="Jeon C.O."/>
        </authorList>
    </citation>
    <scope>NUCLEOTIDE SEQUENCE [LARGE SCALE GENOMIC DNA]</scope>
    <source>
        <strain evidence="8 9">G1-23</strain>
    </source>
</reference>
<feature type="domain" description="Phosphorylase b kinase regulatory subunit alpha/beta C-terminal" evidence="7">
    <location>
        <begin position="827"/>
        <end position="1060"/>
    </location>
</feature>
<organism evidence="8 9">
    <name type="scientific">Paraglaciecola algarum</name>
    <dbReference type="NCBI Taxonomy" id="3050085"/>
    <lineage>
        <taxon>Bacteria</taxon>
        <taxon>Pseudomonadati</taxon>
        <taxon>Pseudomonadota</taxon>
        <taxon>Gammaproteobacteria</taxon>
        <taxon>Alteromonadales</taxon>
        <taxon>Alteromonadaceae</taxon>
        <taxon>Paraglaciecola</taxon>
    </lineage>
</organism>
<evidence type="ECO:0000256" key="3">
    <source>
        <dbReference type="ARBA" id="ARBA00022600"/>
    </source>
</evidence>
<dbReference type="Pfam" id="PF19292">
    <property type="entry name" value="KPBB_C"/>
    <property type="match status" value="1"/>
</dbReference>
<evidence type="ECO:0000313" key="8">
    <source>
        <dbReference type="EMBL" id="MCF2947924.1"/>
    </source>
</evidence>
<dbReference type="InterPro" id="IPR011613">
    <property type="entry name" value="GH15-like"/>
</dbReference>
<comment type="caution">
    <text evidence="8">The sequence shown here is derived from an EMBL/GenBank/DDBJ whole genome shotgun (WGS) entry which is preliminary data.</text>
</comment>
<dbReference type="SUPFAM" id="SSF48208">
    <property type="entry name" value="Six-hairpin glycosidases"/>
    <property type="match status" value="1"/>
</dbReference>
<evidence type="ECO:0000256" key="5">
    <source>
        <dbReference type="ARBA" id="ARBA00023277"/>
    </source>
</evidence>
<evidence type="ECO:0000256" key="4">
    <source>
        <dbReference type="ARBA" id="ARBA00022860"/>
    </source>
</evidence>
<dbReference type="PANTHER" id="PTHR10749">
    <property type="entry name" value="PHOSPHORYLASE B KINASE REGULATORY SUBUNIT"/>
    <property type="match status" value="1"/>
</dbReference>
<dbReference type="PANTHER" id="PTHR10749:SF8">
    <property type="entry name" value="PHOSPHORYLASE B KINASE REGULATORY SUBUNIT BETA"/>
    <property type="match status" value="1"/>
</dbReference>
<keyword evidence="3" id="KW-0321">Glycogen metabolism</keyword>
<keyword evidence="8" id="KW-0378">Hydrolase</keyword>
<gene>
    <name evidence="8" type="ORF">L0668_07390</name>
</gene>
<proteinExistence type="inferred from homology"/>
<dbReference type="Gene3D" id="1.50.10.10">
    <property type="match status" value="1"/>
</dbReference>
<evidence type="ECO:0000256" key="2">
    <source>
        <dbReference type="ARBA" id="ARBA00007128"/>
    </source>
</evidence>
<dbReference type="InterPro" id="IPR008928">
    <property type="entry name" value="6-hairpin_glycosidase_sf"/>
</dbReference>
<dbReference type="Pfam" id="PF00723">
    <property type="entry name" value="Glyco_hydro_15"/>
    <property type="match status" value="1"/>
</dbReference>
<dbReference type="GO" id="GO:0016787">
    <property type="term" value="F:hydrolase activity"/>
    <property type="evidence" value="ECO:0007669"/>
    <property type="project" value="UniProtKB-KW"/>
</dbReference>
<evidence type="ECO:0000259" key="6">
    <source>
        <dbReference type="Pfam" id="PF00723"/>
    </source>
</evidence>
<dbReference type="Proteomes" id="UP001521137">
    <property type="component" value="Unassembled WGS sequence"/>
</dbReference>
<comment type="similarity">
    <text evidence="2">Belongs to the phosphorylase b kinase regulatory chain family.</text>
</comment>
<evidence type="ECO:0000256" key="1">
    <source>
        <dbReference type="ARBA" id="ARBA00005131"/>
    </source>
</evidence>
<dbReference type="RefSeq" id="WP_235311452.1">
    <property type="nucleotide sequence ID" value="NZ_JAKGAS010000003.1"/>
</dbReference>
<dbReference type="InterPro" id="IPR008734">
    <property type="entry name" value="PHK_A/B_su"/>
</dbReference>
<protein>
    <submittedName>
        <fullName evidence="8">Glycoside hydrolase family 15 protein</fullName>
    </submittedName>
</protein>
<dbReference type="EMBL" id="JAKGAS010000003">
    <property type="protein sequence ID" value="MCF2947924.1"/>
    <property type="molecule type" value="Genomic_DNA"/>
</dbReference>
<keyword evidence="9" id="KW-1185">Reference proteome</keyword>
<sequence length="1062" mass="119913">MKNLDLHTSLEKYYQQIKTVILDKQHPVSGLLPASTAITVHGNYQDAWVRDNVYSILAVWGLGLAYRQVDNDDGRGHELEQRTVKLMRALLRSMMAQSPKVEAFKKSRSPMDSLHAKYDTGTGDNVVADDEWGHLQIDATSVFLLTLTQMIGSGLDLIWTHEEVCFIQNLVYYIERAYRTPDYGIWERGAKTNSGSVELNSSSLGMAKAALEALSGFNLYGAKGGQSSVIHVVPDNIAQANITLSALLPRESNTKEIDAALLSVIGFPAFAVADKTLSDKVRNEIISKLEGRYGLKRFLRDGHQTEPEVEGRLHYEEQELKQFEHIESEWPLFFSYLYLDAIFRDDKVQIKHYRERLDAVLVEQDGQQLLPELYYVPLENIEKERENPGSQDRVPNENVPLVWAQSLFLLGGMLQDGLLIPNDLDPLGRRHVKPKTLPVVQLVFLAEDEALQQELASHGVSSESLDNIAPVKVCRPEDIASVHAQVGRCDSLGLSGRINRMPKSLTTSRIYLLNQERVLCLTPSFTQQSFFLSYDLEFLIRRFKSELRYLYRNWTELGRPIVTVLLTRNMLDADRSSFFELMKEVHAGEVNDTPVLQGTLAQLSPMAAHERIDDLHGYSLPSAPLACLFTEFDCLATTGEQKPISQAQSVEIGFNTNTDNLVIRLSVSQNIHEQIALLTSLVNLHGLNFTLNIGGENYQIRELIEEVYRNAGQLRIWSVLRQSSGLLGKTDGDLGLAVSAILVAQKIIQVGRSYSNDSLITRPLGDDELMQIIHTYCREDVRDQILTQEVLLCLGLLIKSKPELFSELLTIRVSHLIILLTSQIVRKDNVPTDVAYDSLMAMPPSAIQQKIEGVLQNYQSLSDLPQRVEKLHVKGNYEKLSWKQDLGLEQLAKPEGGWLAWRQHQGIIDRRSADFNNRIWLILHHTTGLVIGNKMDKRNRINSALVLSDMTPGETAFALLTEHMLNNIHSAEYRQLSIEALEVMASFFEQNNSLIIDEAIVVDVAIGHAVNLAYIEMYPTREYNYSDYKSDAWQCFYERAPQETTAFIVSALNHLLTEKEAD</sequence>
<evidence type="ECO:0000313" key="9">
    <source>
        <dbReference type="Proteomes" id="UP001521137"/>
    </source>
</evidence>
<dbReference type="InterPro" id="IPR012341">
    <property type="entry name" value="6hp_glycosidase-like_sf"/>
</dbReference>
<dbReference type="InterPro" id="IPR045583">
    <property type="entry name" value="KPBA/B_C"/>
</dbReference>
<name>A0ABS9D4S7_9ALTE</name>
<keyword evidence="4" id="KW-0112">Calmodulin-binding</keyword>